<keyword evidence="2" id="KW-1133">Transmembrane helix</keyword>
<dbReference type="EMBL" id="CAEZXR010000025">
    <property type="protein sequence ID" value="CAB4689995.1"/>
    <property type="molecule type" value="Genomic_DNA"/>
</dbReference>
<keyword evidence="2" id="KW-0812">Transmembrane</keyword>
<organism evidence="3">
    <name type="scientific">freshwater metagenome</name>
    <dbReference type="NCBI Taxonomy" id="449393"/>
    <lineage>
        <taxon>unclassified sequences</taxon>
        <taxon>metagenomes</taxon>
        <taxon>ecological metagenomes</taxon>
    </lineage>
</organism>
<proteinExistence type="predicted"/>
<keyword evidence="2" id="KW-0472">Membrane</keyword>
<sequence length="232" mass="23856">MSSPARIVTTRVPRLAEAAVERARLSVVPRARARAARVPFVTLVSLLLLGGVIGLLLFNTSMQQSAFTATALEKQATVLSAREEGLRSELEDLRDPQAIAVVAQRLGMVLPGAPLLLDLADGTVLGDPAAATAGSAVQLNPPVPGLPAALNPQPEVRIVRPPEGVLAGQDGAGQDAGGQDAGGQDDAAQNGGGRDRGGDRADNRGRDTGSGSTTRGRRGGRNNTSQQSQQPQ</sequence>
<feature type="compositionally biased region" description="Basic and acidic residues" evidence="1">
    <location>
        <begin position="193"/>
        <end position="207"/>
    </location>
</feature>
<feature type="compositionally biased region" description="Gly residues" evidence="1">
    <location>
        <begin position="170"/>
        <end position="181"/>
    </location>
</feature>
<evidence type="ECO:0000256" key="2">
    <source>
        <dbReference type="SAM" id="Phobius"/>
    </source>
</evidence>
<feature type="transmembrane region" description="Helical" evidence="2">
    <location>
        <begin position="38"/>
        <end position="58"/>
    </location>
</feature>
<name>A0A6J6NZ49_9ZZZZ</name>
<reference evidence="3" key="1">
    <citation type="submission" date="2020-05" db="EMBL/GenBank/DDBJ databases">
        <authorList>
            <person name="Chiriac C."/>
            <person name="Salcher M."/>
            <person name="Ghai R."/>
            <person name="Kavagutti S V."/>
        </authorList>
    </citation>
    <scope>NUCLEOTIDE SEQUENCE</scope>
</reference>
<evidence type="ECO:0000313" key="3">
    <source>
        <dbReference type="EMBL" id="CAB4689995.1"/>
    </source>
</evidence>
<gene>
    <name evidence="3" type="ORF">UFOPK2579_00344</name>
</gene>
<dbReference type="AlphaFoldDB" id="A0A6J6NZ49"/>
<evidence type="ECO:0000256" key="1">
    <source>
        <dbReference type="SAM" id="MobiDB-lite"/>
    </source>
</evidence>
<accession>A0A6J6NZ49</accession>
<feature type="region of interest" description="Disordered" evidence="1">
    <location>
        <begin position="165"/>
        <end position="232"/>
    </location>
</feature>
<protein>
    <submittedName>
        <fullName evidence="3">Unannotated protein</fullName>
    </submittedName>
</protein>